<dbReference type="STRING" id="1413211.U473_01630"/>
<dbReference type="AlphaFoldDB" id="A0A135L7T0"/>
<dbReference type="EMBL" id="LSKU01000001">
    <property type="protein sequence ID" value="KXG44967.1"/>
    <property type="molecule type" value="Genomic_DNA"/>
</dbReference>
<dbReference type="Proteomes" id="UP000070352">
    <property type="component" value="Unassembled WGS sequence"/>
</dbReference>
<reference evidence="1 2" key="1">
    <citation type="submission" date="2016-02" db="EMBL/GenBank/DDBJ databases">
        <title>Draft Genome for Tepidibacillus decaturensis nov. sp. Strain Z9, an Anaerobic, Moderately Thermophilic and Heterotrophic Bacterium from Deep Subsurface of the Illinois Basin, USA.</title>
        <authorList>
            <person name="Dong Y."/>
            <person name="Chang J.Y."/>
            <person name="Sanford R."/>
            <person name="Fouke B.W."/>
        </authorList>
    </citation>
    <scope>NUCLEOTIDE SEQUENCE [LARGE SCALE GENOMIC DNA]</scope>
    <source>
        <strain evidence="1 2">Z9</strain>
    </source>
</reference>
<keyword evidence="2" id="KW-1185">Reference proteome</keyword>
<gene>
    <name evidence="1" type="ORF">U473_01630</name>
</gene>
<proteinExistence type="predicted"/>
<dbReference type="OrthoDB" id="5464931at2"/>
<organism evidence="1 2">
    <name type="scientific">Tepidibacillus decaturensis</name>
    <dbReference type="NCBI Taxonomy" id="1413211"/>
    <lineage>
        <taxon>Bacteria</taxon>
        <taxon>Bacillati</taxon>
        <taxon>Bacillota</taxon>
        <taxon>Bacilli</taxon>
        <taxon>Bacillales</taxon>
        <taxon>Bacillaceae</taxon>
        <taxon>Tepidibacillus</taxon>
    </lineage>
</organism>
<evidence type="ECO:0000313" key="2">
    <source>
        <dbReference type="Proteomes" id="UP000070352"/>
    </source>
</evidence>
<accession>A0A135L7T0</accession>
<protein>
    <submittedName>
        <fullName evidence="1">Uncharacterized protein</fullName>
    </submittedName>
</protein>
<name>A0A135L7T0_9BACI</name>
<comment type="caution">
    <text evidence="1">The sequence shown here is derived from an EMBL/GenBank/DDBJ whole genome shotgun (WGS) entry which is preliminary data.</text>
</comment>
<evidence type="ECO:0000313" key="1">
    <source>
        <dbReference type="EMBL" id="KXG44967.1"/>
    </source>
</evidence>
<sequence>MKNNIDAVTTLEPAARTATANGTGVDLQGFDAATVVIQVGTITDGTHTPTIEESDDNVTFTAVDAADLIGTLSNLANSTNQRVGYIGTKRYIRVVSTVSGATTGGVYGALVVRGHARKYPVV</sequence>